<proteinExistence type="predicted"/>
<name>A0A1D6M9R6_MAIZE</name>
<feature type="non-terminal residue" evidence="1">
    <location>
        <position position="1"/>
    </location>
</feature>
<dbReference type="EMBL" id="CM000782">
    <property type="protein sequence ID" value="AQK87545.1"/>
    <property type="molecule type" value="Genomic_DNA"/>
</dbReference>
<accession>A0A1D6M9R6</accession>
<protein>
    <submittedName>
        <fullName evidence="1">PLASMODESMATA CALLOSE-BINDING PROTEIN 2</fullName>
    </submittedName>
</protein>
<organism evidence="1">
    <name type="scientific">Zea mays</name>
    <name type="common">Maize</name>
    <dbReference type="NCBI Taxonomy" id="4577"/>
    <lineage>
        <taxon>Eukaryota</taxon>
        <taxon>Viridiplantae</taxon>
        <taxon>Streptophyta</taxon>
        <taxon>Embryophyta</taxon>
        <taxon>Tracheophyta</taxon>
        <taxon>Spermatophyta</taxon>
        <taxon>Magnoliopsida</taxon>
        <taxon>Liliopsida</taxon>
        <taxon>Poales</taxon>
        <taxon>Poaceae</taxon>
        <taxon>PACMAD clade</taxon>
        <taxon>Panicoideae</taxon>
        <taxon>Andropogonodae</taxon>
        <taxon>Andropogoneae</taxon>
        <taxon>Tripsacinae</taxon>
        <taxon>Zea</taxon>
    </lineage>
</organism>
<evidence type="ECO:0000313" key="1">
    <source>
        <dbReference type="EMBL" id="AQK87545.1"/>
    </source>
</evidence>
<sequence>DDTADHSPVQSPHRALPIARTHTLSLPPFTVQSRELKSSCSHGGSPASPPPAVRVHSLRCGVLRVQAGHVRPDDAVGHRLRLQQGGRLRLHHQGRAVLRQRQQGGRLLLHLQQLLPEPQRLRPRRRRRTSPPLGGVSGREGGGHDTRSGSRCLACVRACAGF</sequence>
<reference evidence="1" key="1">
    <citation type="submission" date="2015-12" db="EMBL/GenBank/DDBJ databases">
        <title>Update maize B73 reference genome by single molecule sequencing technologies.</title>
        <authorList>
            <consortium name="Maize Genome Sequencing Project"/>
            <person name="Ware D."/>
        </authorList>
    </citation>
    <scope>NUCLEOTIDE SEQUENCE</scope>
    <source>
        <tissue evidence="1">Seedling</tissue>
    </source>
</reference>
<gene>
    <name evidence="1" type="ORF">ZEAMMB73_Zm00001d038682</name>
</gene>
<dbReference type="AlphaFoldDB" id="A0A1D6M9R6"/>